<sequence length="76" mass="8568">MDVQNLLSKLTGKKEAYKTVEAKTGFFNFSQKASIGLALEIIDEVIEELEEVSGIKAPAKPEHRKVVHIDNQRMVR</sequence>
<dbReference type="Proteomes" id="UP000616595">
    <property type="component" value="Unassembled WGS sequence"/>
</dbReference>
<reference evidence="1" key="1">
    <citation type="submission" date="2019-10" db="EMBL/GenBank/DDBJ databases">
        <authorList>
            <person name="Ross D.E."/>
            <person name="Gulliver D."/>
        </authorList>
    </citation>
    <scope>NUCLEOTIDE SEQUENCE</scope>
    <source>
        <strain evidence="1">DER-2019</strain>
    </source>
</reference>
<evidence type="ECO:0000313" key="2">
    <source>
        <dbReference type="Proteomes" id="UP000616595"/>
    </source>
</evidence>
<accession>A0A923I5P6</accession>
<organism evidence="1 2">
    <name type="scientific">Acetobacterium paludosum</name>
    <dbReference type="NCBI Taxonomy" id="52693"/>
    <lineage>
        <taxon>Bacteria</taxon>
        <taxon>Bacillati</taxon>
        <taxon>Bacillota</taxon>
        <taxon>Clostridia</taxon>
        <taxon>Eubacteriales</taxon>
        <taxon>Eubacteriaceae</taxon>
        <taxon>Acetobacterium</taxon>
    </lineage>
</organism>
<name>A0A923I5P6_9FIRM</name>
<comment type="caution">
    <text evidence="1">The sequence shown here is derived from an EMBL/GenBank/DDBJ whole genome shotgun (WGS) entry which is preliminary data.</text>
</comment>
<gene>
    <name evidence="1" type="ORF">GH810_14235</name>
</gene>
<reference evidence="1" key="2">
    <citation type="submission" date="2020-10" db="EMBL/GenBank/DDBJ databases">
        <title>Comparative genomics of the Acetobacterium genus.</title>
        <authorList>
            <person name="Marshall C."/>
            <person name="May H."/>
            <person name="Norman S."/>
        </authorList>
    </citation>
    <scope>NUCLEOTIDE SEQUENCE</scope>
    <source>
        <strain evidence="1">DER-2019</strain>
    </source>
</reference>
<proteinExistence type="predicted"/>
<dbReference type="RefSeq" id="WP_148568468.1">
    <property type="nucleotide sequence ID" value="NZ_RXYA01000018.1"/>
</dbReference>
<dbReference type="AlphaFoldDB" id="A0A923I5P6"/>
<protein>
    <submittedName>
        <fullName evidence="1">Uncharacterized protein</fullName>
    </submittedName>
</protein>
<dbReference type="EMBL" id="WJBD01000019">
    <property type="protein sequence ID" value="MBC3889470.1"/>
    <property type="molecule type" value="Genomic_DNA"/>
</dbReference>
<evidence type="ECO:0000313" key="1">
    <source>
        <dbReference type="EMBL" id="MBC3889470.1"/>
    </source>
</evidence>
<keyword evidence="2" id="KW-1185">Reference proteome</keyword>